<reference evidence="1 2" key="1">
    <citation type="journal article" date="2011" name="PLoS Pathog.">
        <title>Dynamic evolution of pathogenicity revealed by sequencing and comparative genomics of 19 Pseudomonas syringae isolates.</title>
        <authorList>
            <person name="Baltrus D.A."/>
            <person name="Nishimura M.T."/>
            <person name="Romanchuk A."/>
            <person name="Chang J.H."/>
            <person name="Mukhtar M.S."/>
            <person name="Cherkis K."/>
            <person name="Roach J."/>
            <person name="Grant S.R."/>
            <person name="Jones C.D."/>
            <person name="Dangl J.L."/>
        </authorList>
    </citation>
    <scope>NUCLEOTIDE SEQUENCE [LARGE SCALE GENOMIC DNA]</scope>
    <source>
        <strain evidence="1 2">301020</strain>
    </source>
</reference>
<accession>A0A656GE84</accession>
<name>A0A656GE84_PSEA0</name>
<organism evidence="1 2">
    <name type="scientific">Pseudomonas amygdali pv. mori str. 301020</name>
    <dbReference type="NCBI Taxonomy" id="629261"/>
    <lineage>
        <taxon>Bacteria</taxon>
        <taxon>Pseudomonadati</taxon>
        <taxon>Pseudomonadota</taxon>
        <taxon>Gammaproteobacteria</taxon>
        <taxon>Pseudomonadales</taxon>
        <taxon>Pseudomonadaceae</taxon>
        <taxon>Pseudomonas</taxon>
        <taxon>Pseudomonas amygdali</taxon>
    </lineage>
</organism>
<evidence type="ECO:0000313" key="1">
    <source>
        <dbReference type="EMBL" id="EGH24063.1"/>
    </source>
</evidence>
<dbReference type="Proteomes" id="UP000003465">
    <property type="component" value="Unassembled WGS sequence"/>
</dbReference>
<protein>
    <submittedName>
        <fullName evidence="1">Uncharacterized protein</fullName>
    </submittedName>
</protein>
<proteinExistence type="predicted"/>
<evidence type="ECO:0000313" key="2">
    <source>
        <dbReference type="Proteomes" id="UP000003465"/>
    </source>
</evidence>
<gene>
    <name evidence="1" type="ORF">PSYMO_22378</name>
</gene>
<sequence length="70" mass="7808">MQHVDIKEIYEAFTEDDVNLHLDIGWVIVAVTSGERYSPAGTKEIGPIYVMGLPRSVAEADDEPPIPVRR</sequence>
<dbReference type="AlphaFoldDB" id="A0A656GE84"/>
<dbReference type="EMBL" id="AEAG01000861">
    <property type="protein sequence ID" value="EGH24063.1"/>
    <property type="molecule type" value="Genomic_DNA"/>
</dbReference>
<comment type="caution">
    <text evidence="1">The sequence shown here is derived from an EMBL/GenBank/DDBJ whole genome shotgun (WGS) entry which is preliminary data.</text>
</comment>